<dbReference type="AlphaFoldDB" id="A0A2P2C4Z8"/>
<feature type="transmembrane region" description="Helical" evidence="7">
    <location>
        <begin position="63"/>
        <end position="84"/>
    </location>
</feature>
<evidence type="ECO:0000256" key="4">
    <source>
        <dbReference type="ARBA" id="ARBA00022989"/>
    </source>
</evidence>
<sequence>MGPLFCLLSAAGFGAMAIFAKLAYAEGVEVDALLVVRFGLAGLALLVLSLTSGELVRLDRRSVAVGLAMGAFGYSAQAGLYLVAVSRVHASQVALVFGVYPVLVMAAAIAIRRERASVRRAVALGVAITGIVLVQGGAATGDFDAIGVLLSLGSAVVYTAYILVGDRVAGEVPPVPLTALVCSGAFVTWLTVATLRGGVALQVGVQGWFWLVMLVLVSTVAAILLFFAGLSRVGPTVAALLAVGEPVVTVLAAALVFSESLSSVQAIGGLLVLSAVVAVQWPVSPRGGSRTRRRPPRHDPDRSVFQPACAGASAPGRPSRASTSSPGPRRRTHPRTRRPGTSAGVP</sequence>
<evidence type="ECO:0000256" key="1">
    <source>
        <dbReference type="ARBA" id="ARBA00004651"/>
    </source>
</evidence>
<dbReference type="InterPro" id="IPR051258">
    <property type="entry name" value="Diverse_Substrate_Transporter"/>
</dbReference>
<dbReference type="InterPro" id="IPR000620">
    <property type="entry name" value="EamA_dom"/>
</dbReference>
<dbReference type="EMBL" id="CZKA01000024">
    <property type="protein sequence ID" value="CUR55802.1"/>
    <property type="molecule type" value="Genomic_DNA"/>
</dbReference>
<feature type="transmembrane region" description="Helical" evidence="7">
    <location>
        <begin position="121"/>
        <end position="139"/>
    </location>
</feature>
<dbReference type="PANTHER" id="PTHR42920:SF24">
    <property type="entry name" value="AROMATIC AMINO ACID EXPORTER YDDG"/>
    <property type="match status" value="1"/>
</dbReference>
<evidence type="ECO:0000256" key="7">
    <source>
        <dbReference type="SAM" id="Phobius"/>
    </source>
</evidence>
<dbReference type="GO" id="GO:0005886">
    <property type="term" value="C:plasma membrane"/>
    <property type="evidence" value="ECO:0007669"/>
    <property type="project" value="UniProtKB-SubCell"/>
</dbReference>
<evidence type="ECO:0000256" key="3">
    <source>
        <dbReference type="ARBA" id="ARBA00022692"/>
    </source>
</evidence>
<feature type="compositionally biased region" description="Basic residues" evidence="6">
    <location>
        <begin position="328"/>
        <end position="338"/>
    </location>
</feature>
<feature type="transmembrane region" description="Helical" evidence="7">
    <location>
        <begin position="263"/>
        <end position="283"/>
    </location>
</feature>
<dbReference type="Pfam" id="PF00892">
    <property type="entry name" value="EamA"/>
    <property type="match status" value="2"/>
</dbReference>
<dbReference type="InterPro" id="IPR037185">
    <property type="entry name" value="EmrE-like"/>
</dbReference>
<keyword evidence="4 7" id="KW-1133">Transmembrane helix</keyword>
<dbReference type="PANTHER" id="PTHR42920">
    <property type="entry name" value="OS03G0707200 PROTEIN-RELATED"/>
    <property type="match status" value="1"/>
</dbReference>
<feature type="transmembrane region" description="Helical" evidence="7">
    <location>
        <begin position="207"/>
        <end position="230"/>
    </location>
</feature>
<feature type="domain" description="EamA" evidence="8">
    <location>
        <begin position="146"/>
        <end position="278"/>
    </location>
</feature>
<organism evidence="9">
    <name type="scientific">metagenome</name>
    <dbReference type="NCBI Taxonomy" id="256318"/>
    <lineage>
        <taxon>unclassified sequences</taxon>
        <taxon>metagenomes</taxon>
    </lineage>
</organism>
<feature type="transmembrane region" description="Helical" evidence="7">
    <location>
        <begin position="176"/>
        <end position="195"/>
    </location>
</feature>
<feature type="transmembrane region" description="Helical" evidence="7">
    <location>
        <begin position="145"/>
        <end position="164"/>
    </location>
</feature>
<evidence type="ECO:0000256" key="5">
    <source>
        <dbReference type="ARBA" id="ARBA00023136"/>
    </source>
</evidence>
<feature type="transmembrane region" description="Helical" evidence="7">
    <location>
        <begin position="35"/>
        <end position="56"/>
    </location>
</feature>
<proteinExistence type="predicted"/>
<evidence type="ECO:0000256" key="6">
    <source>
        <dbReference type="SAM" id="MobiDB-lite"/>
    </source>
</evidence>
<accession>A0A2P2C4Z8</accession>
<feature type="compositionally biased region" description="Low complexity" evidence="6">
    <location>
        <begin position="310"/>
        <end position="327"/>
    </location>
</feature>
<name>A0A2P2C4Z8_9ZZZZ</name>
<protein>
    <recommendedName>
        <fullName evidence="8">EamA domain-containing protein</fullName>
    </recommendedName>
</protein>
<gene>
    <name evidence="9" type="ORF">NOCA2300034</name>
</gene>
<keyword evidence="5 7" id="KW-0472">Membrane</keyword>
<feature type="transmembrane region" description="Helical" evidence="7">
    <location>
        <begin position="90"/>
        <end position="109"/>
    </location>
</feature>
<feature type="domain" description="EamA" evidence="8">
    <location>
        <begin position="2"/>
        <end position="134"/>
    </location>
</feature>
<feature type="transmembrane region" description="Helical" evidence="7">
    <location>
        <begin position="237"/>
        <end position="257"/>
    </location>
</feature>
<keyword evidence="3 7" id="KW-0812">Transmembrane</keyword>
<comment type="subcellular location">
    <subcellularLocation>
        <location evidence="1">Cell membrane</location>
        <topology evidence="1">Multi-pass membrane protein</topology>
    </subcellularLocation>
</comment>
<dbReference type="SUPFAM" id="SSF103481">
    <property type="entry name" value="Multidrug resistance efflux transporter EmrE"/>
    <property type="match status" value="2"/>
</dbReference>
<evidence type="ECO:0000259" key="8">
    <source>
        <dbReference type="Pfam" id="PF00892"/>
    </source>
</evidence>
<reference evidence="9" key="1">
    <citation type="submission" date="2015-08" db="EMBL/GenBank/DDBJ databases">
        <authorList>
            <person name="Babu N.S."/>
            <person name="Beckwith C.J."/>
            <person name="Beseler K.G."/>
            <person name="Brison A."/>
            <person name="Carone J.V."/>
            <person name="Caskin T.P."/>
            <person name="Diamond M."/>
            <person name="Durham M.E."/>
            <person name="Foxe J.M."/>
            <person name="Go M."/>
            <person name="Henderson B.A."/>
            <person name="Jones I.B."/>
            <person name="McGettigan J.A."/>
            <person name="Micheletti S.J."/>
            <person name="Nasrallah M.E."/>
            <person name="Ortiz D."/>
            <person name="Piller C.R."/>
            <person name="Privatt S.R."/>
            <person name="Schneider S.L."/>
            <person name="Sharp S."/>
            <person name="Smith T.C."/>
            <person name="Stanton J.D."/>
            <person name="Ullery H.E."/>
            <person name="Wilson R.J."/>
            <person name="Serrano M.G."/>
            <person name="Buck G."/>
            <person name="Lee V."/>
            <person name="Wang Y."/>
            <person name="Carvalho R."/>
            <person name="Voegtly L."/>
            <person name="Shi R."/>
            <person name="Duckworth R."/>
            <person name="Johnson A."/>
            <person name="Loviza R."/>
            <person name="Walstead R."/>
            <person name="Shah Z."/>
            <person name="Kiflezghi M."/>
            <person name="Wade K."/>
            <person name="Ball S.L."/>
            <person name="Bradley K.W."/>
            <person name="Asai D.J."/>
            <person name="Bowman C.A."/>
            <person name="Russell D.A."/>
            <person name="Pope W.H."/>
            <person name="Jacobs-Sera D."/>
            <person name="Hendrix R.W."/>
            <person name="Hatfull G.F."/>
        </authorList>
    </citation>
    <scope>NUCLEOTIDE SEQUENCE</scope>
</reference>
<evidence type="ECO:0000256" key="2">
    <source>
        <dbReference type="ARBA" id="ARBA00022475"/>
    </source>
</evidence>
<evidence type="ECO:0000313" key="9">
    <source>
        <dbReference type="EMBL" id="CUR55802.1"/>
    </source>
</evidence>
<feature type="region of interest" description="Disordered" evidence="6">
    <location>
        <begin position="285"/>
        <end position="346"/>
    </location>
</feature>
<keyword evidence="2" id="KW-1003">Cell membrane</keyword>